<evidence type="ECO:0000256" key="1">
    <source>
        <dbReference type="ARBA" id="ARBA00004651"/>
    </source>
</evidence>
<name>A0A2M6WHR6_9BACT</name>
<feature type="transmembrane region" description="Helical" evidence="8">
    <location>
        <begin position="378"/>
        <end position="396"/>
    </location>
</feature>
<reference evidence="11" key="1">
    <citation type="submission" date="2017-09" db="EMBL/GenBank/DDBJ databases">
        <title>Depth-based differentiation of microbial function through sediment-hosted aquifers and enrichment of novel symbionts in the deep terrestrial subsurface.</title>
        <authorList>
            <person name="Probst A.J."/>
            <person name="Ladd B."/>
            <person name="Jarett J.K."/>
            <person name="Geller-Mcgrath D.E."/>
            <person name="Sieber C.M.K."/>
            <person name="Emerson J.B."/>
            <person name="Anantharaman K."/>
            <person name="Thomas B.C."/>
            <person name="Malmstrom R."/>
            <person name="Stieglmeier M."/>
            <person name="Klingl A."/>
            <person name="Woyke T."/>
            <person name="Ryan C.M."/>
            <person name="Banfield J.F."/>
        </authorList>
    </citation>
    <scope>NUCLEOTIDE SEQUENCE [LARGE SCALE GENOMIC DNA]</scope>
</reference>
<keyword evidence="6 8" id="KW-1133">Transmembrane helix</keyword>
<dbReference type="InterPro" id="IPR038731">
    <property type="entry name" value="RgtA/B/C-like"/>
</dbReference>
<keyword evidence="3" id="KW-0328">Glycosyltransferase</keyword>
<gene>
    <name evidence="10" type="ORF">COU08_02915</name>
</gene>
<protein>
    <recommendedName>
        <fullName evidence="9">Glycosyltransferase RgtA/B/C/D-like domain-containing protein</fullName>
    </recommendedName>
</protein>
<evidence type="ECO:0000313" key="10">
    <source>
        <dbReference type="EMBL" id="PIT92337.1"/>
    </source>
</evidence>
<evidence type="ECO:0000256" key="3">
    <source>
        <dbReference type="ARBA" id="ARBA00022676"/>
    </source>
</evidence>
<dbReference type="GO" id="GO:0016763">
    <property type="term" value="F:pentosyltransferase activity"/>
    <property type="evidence" value="ECO:0007669"/>
    <property type="project" value="TreeGrafter"/>
</dbReference>
<organism evidence="10 11">
    <name type="scientific">Candidatus Harrisonbacteria bacterium CG10_big_fil_rev_8_21_14_0_10_42_17</name>
    <dbReference type="NCBI Taxonomy" id="1974584"/>
    <lineage>
        <taxon>Bacteria</taxon>
        <taxon>Candidatus Harrisoniibacteriota</taxon>
    </lineage>
</organism>
<feature type="transmembrane region" description="Helical" evidence="8">
    <location>
        <begin position="326"/>
        <end position="343"/>
    </location>
</feature>
<dbReference type="GO" id="GO:0005886">
    <property type="term" value="C:plasma membrane"/>
    <property type="evidence" value="ECO:0007669"/>
    <property type="project" value="UniProtKB-SubCell"/>
</dbReference>
<dbReference type="EMBL" id="PFBA01000026">
    <property type="protein sequence ID" value="PIT92337.1"/>
    <property type="molecule type" value="Genomic_DNA"/>
</dbReference>
<accession>A0A2M6WHR6</accession>
<dbReference type="AlphaFoldDB" id="A0A2M6WHR6"/>
<dbReference type="PANTHER" id="PTHR33908">
    <property type="entry name" value="MANNOSYLTRANSFERASE YKCB-RELATED"/>
    <property type="match status" value="1"/>
</dbReference>
<evidence type="ECO:0000313" key="11">
    <source>
        <dbReference type="Proteomes" id="UP000228635"/>
    </source>
</evidence>
<evidence type="ECO:0000256" key="8">
    <source>
        <dbReference type="SAM" id="Phobius"/>
    </source>
</evidence>
<sequence length="578" mass="65813">MKRYLLLGILVTAAILRLWNVHQGDPLGDEVLYAFRAVGLVDFDEAEFQTTPLEWFDPSTSSGQVLESYVLNAGGEPIPAWTNVSFHDHPPLVFWIQHFFIKLLGENTFAFRLPSVIFGVLSVYVLYLLGTLLYSRSIGLLSAGILAVTLNHVFISRVGLQESYVIFFMLLASYYFVRALQRGKFFVFVGITLGLGLLTKFTIFILVPIFLTYLLFVRRGAFRSRFFWIGVFVAFALFSPVIYYNIQLYLAVGHFDFQFSFLFGQDPAIWQIAPGKDIGTISERISDFLPNLIGSHSWVFLLVVLSGFVAFLVSLALRGTSVLQRYGFMVLSFIWLFLMILVIGPGVRFLTMLMPFMALVVSMFLLSVERFFFMNRCGVVVGILGTLFLFEIFYSVNNQILPYPVGVTPWTVSEVRAVNANWGYNELDRYLRDELRGKLPAFTFDARYQFISDLQDESVERARARGLEPFAALIVYDGSIFNTAQLWTLDRLQVYHGWPVLSLDTYDSFLANEGSDFFERSGFKSLYYIQPTDAVLHRGDVSQTEAGKRFEQMLLDQGSTPLLLSNLRGDIAFRVYVL</sequence>
<evidence type="ECO:0000256" key="4">
    <source>
        <dbReference type="ARBA" id="ARBA00022679"/>
    </source>
</evidence>
<keyword evidence="5 8" id="KW-0812">Transmembrane</keyword>
<proteinExistence type="predicted"/>
<dbReference type="GO" id="GO:0009103">
    <property type="term" value="P:lipopolysaccharide biosynthetic process"/>
    <property type="evidence" value="ECO:0007669"/>
    <property type="project" value="UniProtKB-ARBA"/>
</dbReference>
<evidence type="ECO:0000256" key="2">
    <source>
        <dbReference type="ARBA" id="ARBA00022475"/>
    </source>
</evidence>
<feature type="domain" description="Glycosyltransferase RgtA/B/C/D-like" evidence="9">
    <location>
        <begin position="88"/>
        <end position="244"/>
    </location>
</feature>
<evidence type="ECO:0000256" key="5">
    <source>
        <dbReference type="ARBA" id="ARBA00022692"/>
    </source>
</evidence>
<evidence type="ECO:0000256" key="6">
    <source>
        <dbReference type="ARBA" id="ARBA00022989"/>
    </source>
</evidence>
<comment type="caution">
    <text evidence="10">The sequence shown here is derived from an EMBL/GenBank/DDBJ whole genome shotgun (WGS) entry which is preliminary data.</text>
</comment>
<feature type="transmembrane region" description="Helical" evidence="8">
    <location>
        <begin position="188"/>
        <end position="214"/>
    </location>
</feature>
<comment type="subcellular location">
    <subcellularLocation>
        <location evidence="1">Cell membrane</location>
        <topology evidence="1">Multi-pass membrane protein</topology>
    </subcellularLocation>
</comment>
<feature type="transmembrane region" description="Helical" evidence="8">
    <location>
        <begin position="298"/>
        <end position="317"/>
    </location>
</feature>
<evidence type="ECO:0000259" key="9">
    <source>
        <dbReference type="Pfam" id="PF13231"/>
    </source>
</evidence>
<feature type="transmembrane region" description="Helical" evidence="8">
    <location>
        <begin position="154"/>
        <end position="176"/>
    </location>
</feature>
<dbReference type="InterPro" id="IPR050297">
    <property type="entry name" value="LipidA_mod_glycosyltrf_83"/>
</dbReference>
<dbReference type="Pfam" id="PF13231">
    <property type="entry name" value="PMT_2"/>
    <property type="match status" value="1"/>
</dbReference>
<dbReference type="Proteomes" id="UP000228635">
    <property type="component" value="Unassembled WGS sequence"/>
</dbReference>
<evidence type="ECO:0000256" key="7">
    <source>
        <dbReference type="ARBA" id="ARBA00023136"/>
    </source>
</evidence>
<keyword evidence="2" id="KW-1003">Cell membrane</keyword>
<dbReference type="PANTHER" id="PTHR33908:SF11">
    <property type="entry name" value="MEMBRANE PROTEIN"/>
    <property type="match status" value="1"/>
</dbReference>
<feature type="transmembrane region" description="Helical" evidence="8">
    <location>
        <begin position="109"/>
        <end position="134"/>
    </location>
</feature>
<keyword evidence="7 8" id="KW-0472">Membrane</keyword>
<feature type="transmembrane region" description="Helical" evidence="8">
    <location>
        <begin position="226"/>
        <end position="246"/>
    </location>
</feature>
<keyword evidence="4" id="KW-0808">Transferase</keyword>